<comment type="similarity">
    <text evidence="2">Belongs to the bacterial solute-binding protein 5 family.</text>
</comment>
<evidence type="ECO:0000313" key="6">
    <source>
        <dbReference type="Proteomes" id="UP000192917"/>
    </source>
</evidence>
<feature type="domain" description="Solute-binding protein family 5" evidence="4">
    <location>
        <begin position="122"/>
        <end position="525"/>
    </location>
</feature>
<dbReference type="Proteomes" id="UP000192917">
    <property type="component" value="Unassembled WGS sequence"/>
</dbReference>
<evidence type="ECO:0000256" key="1">
    <source>
        <dbReference type="ARBA" id="ARBA00004418"/>
    </source>
</evidence>
<dbReference type="CDD" id="cd08500">
    <property type="entry name" value="PBP2_NikA_DppA_OppA_like_4"/>
    <property type="match status" value="1"/>
</dbReference>
<dbReference type="InterPro" id="IPR039424">
    <property type="entry name" value="SBP_5"/>
</dbReference>
<comment type="subcellular location">
    <subcellularLocation>
        <location evidence="1">Periplasm</location>
    </subcellularLocation>
</comment>
<dbReference type="Gene3D" id="3.10.105.10">
    <property type="entry name" value="Dipeptide-binding Protein, Domain 3"/>
    <property type="match status" value="1"/>
</dbReference>
<evidence type="ECO:0000313" key="5">
    <source>
        <dbReference type="EMBL" id="SMF68732.1"/>
    </source>
</evidence>
<dbReference type="STRING" id="560819.SAMN05428998_12812"/>
<evidence type="ECO:0000256" key="2">
    <source>
        <dbReference type="ARBA" id="ARBA00005695"/>
    </source>
</evidence>
<evidence type="ECO:0000256" key="3">
    <source>
        <dbReference type="SAM" id="SignalP"/>
    </source>
</evidence>
<dbReference type="Gene3D" id="3.40.190.10">
    <property type="entry name" value="Periplasmic binding protein-like II"/>
    <property type="match status" value="1"/>
</dbReference>
<dbReference type="SUPFAM" id="SSF53850">
    <property type="entry name" value="Periplasmic binding protein-like II"/>
    <property type="match status" value="1"/>
</dbReference>
<evidence type="ECO:0000259" key="4">
    <source>
        <dbReference type="Pfam" id="PF00496"/>
    </source>
</evidence>
<accession>A0A1Y6CRT8</accession>
<dbReference type="Pfam" id="PF00496">
    <property type="entry name" value="SBP_bac_5"/>
    <property type="match status" value="1"/>
</dbReference>
<name>A0A1Y6CRT8_9PROT</name>
<proteinExistence type="inferred from homology"/>
<dbReference type="PANTHER" id="PTHR30290:SF62">
    <property type="entry name" value="OLIGOPEPTIDE ABC TRANSPORTER, PERIPLASMIC OLIGOPEPTIDE-BINDING PROTEIN"/>
    <property type="match status" value="1"/>
</dbReference>
<dbReference type="RefSeq" id="WP_085125459.1">
    <property type="nucleotide sequence ID" value="NZ_FWZX01000028.1"/>
</dbReference>
<keyword evidence="3" id="KW-0732">Signal</keyword>
<sequence>MTVPSTLRRPLLAGLLLALPLLALAGRALPAQATTETYERAAVPLPKSYLEPDSLKDEVEDHALPPVAERLPKVPLVVDETADRKLGQYGGDLRMLVGRPKDSRLLSVYGYARLVSFDRDFELKPDILQKVEVQDGRIFTLYLRPGMRWSDGEPFTAEDFRYWWEDVANNKDFSPTGVPRAMIVDGQPATFEILDDYTVRYSWPEPNPFFLPDLAKSSPLFIYRPAHYLKQFHEKYGDAAFIAKMCEKYAVRSWAPLHNRLDDLYRFNNPDLPVLQPWMLTKEDTGQERIVAVRNPYFHRVDSNGRQLPYIDRFTLAITSPQLIPAKTASGEADLQARGINFSDYTFIKGNEKKAGYTVRLWDTVRGSEMALYPNLNVNDPVWRKLLRDVRFRRALSLATPREEINQVIYFGLGLPGNQSVLPASPLYDEHYRQAWAEFDPKLANKLLDEIGLTERGDERIRLMPDGRPLEIVVETSGENPQESDVLQLVADGWKKVGIKLFIKPSSREVLRNRVFSGDTVMSLWFGLENAIPSSDLPPSEFVPVQQASFQWPKWGQYYETKGRSGEPVDMEQAKDLMELYEKWLHAKGRAERREAWTEILKIDAEEVYTLGLVAKVPQPVVVTDRLKNVPEKAIYNWDPGAQFGVYHPDSFFFSGK</sequence>
<dbReference type="AlphaFoldDB" id="A0A1Y6CRT8"/>
<feature type="signal peptide" evidence="3">
    <location>
        <begin position="1"/>
        <end position="25"/>
    </location>
</feature>
<keyword evidence="6" id="KW-1185">Reference proteome</keyword>
<dbReference type="GO" id="GO:0015833">
    <property type="term" value="P:peptide transport"/>
    <property type="evidence" value="ECO:0007669"/>
    <property type="project" value="TreeGrafter"/>
</dbReference>
<reference evidence="5 6" key="1">
    <citation type="submission" date="2017-04" db="EMBL/GenBank/DDBJ databases">
        <authorList>
            <person name="Afonso C.L."/>
            <person name="Miller P.J."/>
            <person name="Scott M.A."/>
            <person name="Spackman E."/>
            <person name="Goraichik I."/>
            <person name="Dimitrov K.M."/>
            <person name="Suarez D.L."/>
            <person name="Swayne D.E."/>
        </authorList>
    </citation>
    <scope>NUCLEOTIDE SEQUENCE [LARGE SCALE GENOMIC DNA]</scope>
    <source>
        <strain evidence="5 6">USBA 355</strain>
    </source>
</reference>
<dbReference type="InterPro" id="IPR006311">
    <property type="entry name" value="TAT_signal"/>
</dbReference>
<organism evidence="5 6">
    <name type="scientific">Tistlia consotensis USBA 355</name>
    <dbReference type="NCBI Taxonomy" id="560819"/>
    <lineage>
        <taxon>Bacteria</taxon>
        <taxon>Pseudomonadati</taxon>
        <taxon>Pseudomonadota</taxon>
        <taxon>Alphaproteobacteria</taxon>
        <taxon>Rhodospirillales</taxon>
        <taxon>Rhodovibrionaceae</taxon>
        <taxon>Tistlia</taxon>
    </lineage>
</organism>
<feature type="chain" id="PRO_5012780165" evidence="3">
    <location>
        <begin position="26"/>
        <end position="657"/>
    </location>
</feature>
<dbReference type="InterPro" id="IPR000914">
    <property type="entry name" value="SBP_5_dom"/>
</dbReference>
<dbReference type="PANTHER" id="PTHR30290">
    <property type="entry name" value="PERIPLASMIC BINDING COMPONENT OF ABC TRANSPORTER"/>
    <property type="match status" value="1"/>
</dbReference>
<protein>
    <submittedName>
        <fullName evidence="5">Peptide/nickel transport system substrate-binding protein</fullName>
    </submittedName>
</protein>
<dbReference type="GO" id="GO:1904680">
    <property type="term" value="F:peptide transmembrane transporter activity"/>
    <property type="evidence" value="ECO:0007669"/>
    <property type="project" value="TreeGrafter"/>
</dbReference>
<dbReference type="PROSITE" id="PS51318">
    <property type="entry name" value="TAT"/>
    <property type="match status" value="1"/>
</dbReference>
<gene>
    <name evidence="5" type="ORF">SAMN05428998_12812</name>
</gene>
<dbReference type="EMBL" id="FWZX01000028">
    <property type="protein sequence ID" value="SMF68732.1"/>
    <property type="molecule type" value="Genomic_DNA"/>
</dbReference>